<dbReference type="EMBL" id="GDIP01223940">
    <property type="protein sequence ID" value="JAI99461.1"/>
    <property type="molecule type" value="Transcribed_RNA"/>
</dbReference>
<organism evidence="1">
    <name type="scientific">Daphnia magna</name>
    <dbReference type="NCBI Taxonomy" id="35525"/>
    <lineage>
        <taxon>Eukaryota</taxon>
        <taxon>Metazoa</taxon>
        <taxon>Ecdysozoa</taxon>
        <taxon>Arthropoda</taxon>
        <taxon>Crustacea</taxon>
        <taxon>Branchiopoda</taxon>
        <taxon>Diplostraca</taxon>
        <taxon>Cladocera</taxon>
        <taxon>Anomopoda</taxon>
        <taxon>Daphniidae</taxon>
        <taxon>Daphnia</taxon>
    </lineage>
</organism>
<reference evidence="1" key="1">
    <citation type="submission" date="2015-10" db="EMBL/GenBank/DDBJ databases">
        <title>Daphnia magna gene sets from two clonal populations assembled and annotated with EvidentialGene.</title>
        <authorList>
            <person name="Gilbert D."/>
            <person name="Podicheti R."/>
            <person name="Orsini L."/>
            <person name="Colbourne J."/>
            <person name="Pfrender M."/>
        </authorList>
    </citation>
    <scope>NUCLEOTIDE SEQUENCE</scope>
</reference>
<name>A0A0P4Z106_9CRUS</name>
<keyword evidence="3" id="KW-1185">Reference proteome</keyword>
<dbReference type="AlphaFoldDB" id="A0A0P4Z106"/>
<accession>A0A0P4Z106</accession>
<dbReference type="EMBL" id="LRGB01002793">
    <property type="protein sequence ID" value="KZS06311.1"/>
    <property type="molecule type" value="Genomic_DNA"/>
</dbReference>
<protein>
    <submittedName>
        <fullName evidence="1">Uncharacterized protein</fullName>
    </submittedName>
</protein>
<reference evidence="1" key="2">
    <citation type="submission" date="2015-10" db="EMBL/GenBank/DDBJ databases">
        <authorList>
            <person name="Gilbert D.G."/>
        </authorList>
    </citation>
    <scope>NUCLEOTIDE SEQUENCE</scope>
</reference>
<reference evidence="2 3" key="3">
    <citation type="submission" date="2016-03" db="EMBL/GenBank/DDBJ databases">
        <title>EvidentialGene: Evidence-directed Construction of Genes on Genomes.</title>
        <authorList>
            <person name="Gilbert D.G."/>
            <person name="Choi J.-H."/>
            <person name="Mockaitis K."/>
            <person name="Colbourne J."/>
            <person name="Pfrender M."/>
        </authorList>
    </citation>
    <scope>NUCLEOTIDE SEQUENCE [LARGE SCALE GENOMIC DNA]</scope>
    <source>
        <strain evidence="2 3">Xinb3</strain>
        <tissue evidence="2">Complete organism</tissue>
    </source>
</reference>
<proteinExistence type="predicted"/>
<dbReference type="Proteomes" id="UP000076858">
    <property type="component" value="Unassembled WGS sequence"/>
</dbReference>
<gene>
    <name evidence="2" type="ORF">APZ42_030283</name>
</gene>
<sequence length="125" mass="14471">MINNISTFLVLTGKCSSTFCCKIAVPTIFQVFALHRLNTLINFSSCYCLPYKIKHENFSPHLRFVIVPLAAHIRPVATSSFFQFLLRCRLVFAPFSLRRRFVFASSSPRARCLVRSSRYRYILNV</sequence>
<evidence type="ECO:0000313" key="3">
    <source>
        <dbReference type="Proteomes" id="UP000076858"/>
    </source>
</evidence>
<evidence type="ECO:0000313" key="1">
    <source>
        <dbReference type="EMBL" id="JAI99461.1"/>
    </source>
</evidence>
<evidence type="ECO:0000313" key="2">
    <source>
        <dbReference type="EMBL" id="KZS06311.1"/>
    </source>
</evidence>